<sequence>MAALRVELSLTSWEKDIIRETKNTFSEELSLISSRAPSSVSKDWVRNNWSWAAHVQRLIQELFFDLDDEERAIHLKNPARTWEILKNKLSSRTPPNTSLDHYSCHSRLRQLLDANGDLPSLTSQPQFPVLPQDYIHFASDDDGDWQAVWDFSEFIKHNHPRLRGLQISTQDLEKLEQLYSRTSIPEDHVEGNTSEAENHRDSEAGEPSTLSEHPAFEIYFMVRTVASYYRQLQVELPKELAQISRNPVTSWQPSKVCPWDHHLFTEEEVLKFCVEAKFEFPGYRGENGIVFEATELGESELCKARQDLHVAWVFLKNDCGFTFDPATKRTYLLQTRPGIIFRGLQNRFSLDAARKYFRSVTDQQRLNRHDTFDSVLNDMQLQNSKIQAYGGLVDLIPFHEISLTGEADNTGHSGAIPFGSWHVPQGARLHRPDSEAIPVALKLVWRPGDPNLELLKRELSSSIATFTDSPIASIRLDGLTINPDSREVFLVFERAKSVPLFLGESLASTGKDWDLISELLRDAADSLEVIHKRGYLHRDIHMGNVLIHNVPCPNDPFDSSYTELVIIDLGQGQDISNSAWITSNYYGDRNYWAPEVMMGRCYSERSDVFAVGYLMAEILGIRCGKADNEKVPKVLWDLIATCLQKDPDQRPKAHKLATQAQKLREDFFVVPESRSMVMRGEVVLKGPYVDFRRVFNNWKESLSENDKDESGNLVPSF</sequence>
<dbReference type="SUPFAM" id="SSF56112">
    <property type="entry name" value="Protein kinase-like (PK-like)"/>
    <property type="match status" value="1"/>
</dbReference>
<keyword evidence="8" id="KW-1185">Reference proteome</keyword>
<dbReference type="SMART" id="SM00220">
    <property type="entry name" value="S_TKc"/>
    <property type="match status" value="1"/>
</dbReference>
<comment type="caution">
    <text evidence="7">The sequence shown here is derived from an EMBL/GenBank/DDBJ whole genome shotgun (WGS) entry which is preliminary data.</text>
</comment>
<keyword evidence="1" id="KW-0808">Transferase</keyword>
<evidence type="ECO:0000256" key="5">
    <source>
        <dbReference type="SAM" id="MobiDB-lite"/>
    </source>
</evidence>
<dbReference type="Pfam" id="PF00069">
    <property type="entry name" value="Pkinase"/>
    <property type="match status" value="1"/>
</dbReference>
<dbReference type="PROSITE" id="PS50011">
    <property type="entry name" value="PROTEIN_KINASE_DOM"/>
    <property type="match status" value="1"/>
</dbReference>
<dbReference type="Proteomes" id="UP000737391">
    <property type="component" value="Unassembled WGS sequence"/>
</dbReference>
<organism evidence="7 8">
    <name type="scientific">Fusarium agapanthi</name>
    <dbReference type="NCBI Taxonomy" id="1803897"/>
    <lineage>
        <taxon>Eukaryota</taxon>
        <taxon>Fungi</taxon>
        <taxon>Dikarya</taxon>
        <taxon>Ascomycota</taxon>
        <taxon>Pezizomycotina</taxon>
        <taxon>Sordariomycetes</taxon>
        <taxon>Hypocreomycetidae</taxon>
        <taxon>Hypocreales</taxon>
        <taxon>Nectriaceae</taxon>
        <taxon>Fusarium</taxon>
        <taxon>Fusarium fujikuroi species complex</taxon>
    </lineage>
</organism>
<evidence type="ECO:0000259" key="6">
    <source>
        <dbReference type="PROSITE" id="PS50011"/>
    </source>
</evidence>
<evidence type="ECO:0000256" key="4">
    <source>
        <dbReference type="ARBA" id="ARBA00022840"/>
    </source>
</evidence>
<dbReference type="GO" id="GO:0005737">
    <property type="term" value="C:cytoplasm"/>
    <property type="evidence" value="ECO:0007669"/>
    <property type="project" value="TreeGrafter"/>
</dbReference>
<name>A0A9P5E6F3_9HYPO</name>
<keyword evidence="3" id="KW-0418">Kinase</keyword>
<dbReference type="InterPro" id="IPR011009">
    <property type="entry name" value="Kinase-like_dom_sf"/>
</dbReference>
<dbReference type="CDD" id="cd00180">
    <property type="entry name" value="PKc"/>
    <property type="match status" value="1"/>
</dbReference>
<evidence type="ECO:0000256" key="1">
    <source>
        <dbReference type="ARBA" id="ARBA00022679"/>
    </source>
</evidence>
<protein>
    <submittedName>
        <fullName evidence="7">Cdc15p</fullName>
    </submittedName>
</protein>
<accession>A0A9P5E6F3</accession>
<evidence type="ECO:0000313" key="7">
    <source>
        <dbReference type="EMBL" id="KAF4497451.1"/>
    </source>
</evidence>
<dbReference type="OrthoDB" id="5979581at2759"/>
<dbReference type="AlphaFoldDB" id="A0A9P5E6F3"/>
<feature type="compositionally biased region" description="Basic and acidic residues" evidence="5">
    <location>
        <begin position="184"/>
        <end position="203"/>
    </location>
</feature>
<evidence type="ECO:0000256" key="2">
    <source>
        <dbReference type="ARBA" id="ARBA00022741"/>
    </source>
</evidence>
<evidence type="ECO:0000313" key="8">
    <source>
        <dbReference type="Proteomes" id="UP000737391"/>
    </source>
</evidence>
<dbReference type="PANTHER" id="PTHR11042">
    <property type="entry name" value="EUKARYOTIC TRANSLATION INITIATION FACTOR 2-ALPHA KINASE EIF2-ALPHA KINASE -RELATED"/>
    <property type="match status" value="1"/>
</dbReference>
<feature type="domain" description="Protein kinase" evidence="6">
    <location>
        <begin position="402"/>
        <end position="668"/>
    </location>
</feature>
<keyword evidence="2" id="KW-0547">Nucleotide-binding</keyword>
<dbReference type="EMBL" id="LUFC02000428">
    <property type="protein sequence ID" value="KAF4497451.1"/>
    <property type="molecule type" value="Genomic_DNA"/>
</dbReference>
<dbReference type="InterPro" id="IPR050339">
    <property type="entry name" value="CC_SR_Kinase"/>
</dbReference>
<keyword evidence="4" id="KW-0067">ATP-binding</keyword>
<dbReference type="GO" id="GO:0005634">
    <property type="term" value="C:nucleus"/>
    <property type="evidence" value="ECO:0007669"/>
    <property type="project" value="TreeGrafter"/>
</dbReference>
<evidence type="ECO:0000256" key="3">
    <source>
        <dbReference type="ARBA" id="ARBA00022777"/>
    </source>
</evidence>
<dbReference type="InterPro" id="IPR000719">
    <property type="entry name" value="Prot_kinase_dom"/>
</dbReference>
<gene>
    <name evidence="7" type="ORF">FAGAP_6383</name>
</gene>
<dbReference type="GO" id="GO:0005524">
    <property type="term" value="F:ATP binding"/>
    <property type="evidence" value="ECO:0007669"/>
    <property type="project" value="UniProtKB-KW"/>
</dbReference>
<dbReference type="Gene3D" id="1.10.510.10">
    <property type="entry name" value="Transferase(Phosphotransferase) domain 1"/>
    <property type="match status" value="1"/>
</dbReference>
<feature type="region of interest" description="Disordered" evidence="5">
    <location>
        <begin position="180"/>
        <end position="209"/>
    </location>
</feature>
<proteinExistence type="predicted"/>
<reference evidence="7" key="1">
    <citation type="submission" date="2020-01" db="EMBL/GenBank/DDBJ databases">
        <title>Identification and distribution of gene clusters putatively required for synthesis of sphingolipid metabolism inhibitors in phylogenetically diverse species of the filamentous fungus Fusarium.</title>
        <authorList>
            <person name="Kim H.-S."/>
            <person name="Busman M."/>
            <person name="Brown D.W."/>
            <person name="Divon H."/>
            <person name="Uhlig S."/>
            <person name="Proctor R.H."/>
        </authorList>
    </citation>
    <scope>NUCLEOTIDE SEQUENCE</scope>
    <source>
        <strain evidence="7">NRRL 31653</strain>
    </source>
</reference>
<dbReference type="GO" id="GO:0004672">
    <property type="term" value="F:protein kinase activity"/>
    <property type="evidence" value="ECO:0007669"/>
    <property type="project" value="InterPro"/>
</dbReference>